<gene>
    <name evidence="2" type="ORF">ACFQKE_08190</name>
</gene>
<dbReference type="GeneID" id="96953622"/>
<keyword evidence="1" id="KW-0472">Membrane</keyword>
<protein>
    <submittedName>
        <fullName evidence="2">Uncharacterized protein</fullName>
    </submittedName>
</protein>
<dbReference type="AlphaFoldDB" id="A0ABD5ZY02"/>
<accession>A0ABD5ZY02</accession>
<dbReference type="Proteomes" id="UP001596434">
    <property type="component" value="Unassembled WGS sequence"/>
</dbReference>
<comment type="caution">
    <text evidence="2">The sequence shown here is derived from an EMBL/GenBank/DDBJ whole genome shotgun (WGS) entry which is preliminary data.</text>
</comment>
<reference evidence="2 3" key="1">
    <citation type="journal article" date="2019" name="Int. J. Syst. Evol. Microbiol.">
        <title>The Global Catalogue of Microorganisms (GCM) 10K type strain sequencing project: providing services to taxonomists for standard genome sequencing and annotation.</title>
        <authorList>
            <consortium name="The Broad Institute Genomics Platform"/>
            <consortium name="The Broad Institute Genome Sequencing Center for Infectious Disease"/>
            <person name="Wu L."/>
            <person name="Ma J."/>
        </authorList>
    </citation>
    <scope>NUCLEOTIDE SEQUENCE [LARGE SCALE GENOMIC DNA]</scope>
    <source>
        <strain evidence="2 3">GX21</strain>
    </source>
</reference>
<sequence>MVSSDRLLWATLLAGVPSAVAVVLSPPDLYARVIVGVGTLLGTLPSAYLLVQAVRDD</sequence>
<feature type="transmembrane region" description="Helical" evidence="1">
    <location>
        <begin position="31"/>
        <end position="51"/>
    </location>
</feature>
<proteinExistence type="predicted"/>
<keyword evidence="3" id="KW-1185">Reference proteome</keyword>
<evidence type="ECO:0000256" key="1">
    <source>
        <dbReference type="SAM" id="Phobius"/>
    </source>
</evidence>
<organism evidence="2 3">
    <name type="scientific">Haloplanus litoreus</name>
    <dbReference type="NCBI Taxonomy" id="767515"/>
    <lineage>
        <taxon>Archaea</taxon>
        <taxon>Methanobacteriati</taxon>
        <taxon>Methanobacteriota</taxon>
        <taxon>Stenosarchaea group</taxon>
        <taxon>Halobacteria</taxon>
        <taxon>Halobacteriales</taxon>
        <taxon>Haloferacaceae</taxon>
        <taxon>Haloplanus</taxon>
    </lineage>
</organism>
<dbReference type="RefSeq" id="WP_379703491.1">
    <property type="nucleotide sequence ID" value="NZ_JBHTAT010000001.1"/>
</dbReference>
<dbReference type="EMBL" id="JBHTAT010000001">
    <property type="protein sequence ID" value="MFC7255270.1"/>
    <property type="molecule type" value="Genomic_DNA"/>
</dbReference>
<name>A0ABD5ZY02_9EURY</name>
<evidence type="ECO:0000313" key="2">
    <source>
        <dbReference type="EMBL" id="MFC7255270.1"/>
    </source>
</evidence>
<keyword evidence="1" id="KW-0812">Transmembrane</keyword>
<keyword evidence="1" id="KW-1133">Transmembrane helix</keyword>
<evidence type="ECO:0000313" key="3">
    <source>
        <dbReference type="Proteomes" id="UP001596434"/>
    </source>
</evidence>